<keyword evidence="2" id="KW-1185">Reference proteome</keyword>
<name>A0ABU6VEP8_9FABA</name>
<organism evidence="1 2">
    <name type="scientific">Stylosanthes scabra</name>
    <dbReference type="NCBI Taxonomy" id="79078"/>
    <lineage>
        <taxon>Eukaryota</taxon>
        <taxon>Viridiplantae</taxon>
        <taxon>Streptophyta</taxon>
        <taxon>Embryophyta</taxon>
        <taxon>Tracheophyta</taxon>
        <taxon>Spermatophyta</taxon>
        <taxon>Magnoliopsida</taxon>
        <taxon>eudicotyledons</taxon>
        <taxon>Gunneridae</taxon>
        <taxon>Pentapetalae</taxon>
        <taxon>rosids</taxon>
        <taxon>fabids</taxon>
        <taxon>Fabales</taxon>
        <taxon>Fabaceae</taxon>
        <taxon>Papilionoideae</taxon>
        <taxon>50 kb inversion clade</taxon>
        <taxon>dalbergioids sensu lato</taxon>
        <taxon>Dalbergieae</taxon>
        <taxon>Pterocarpus clade</taxon>
        <taxon>Stylosanthes</taxon>
    </lineage>
</organism>
<proteinExistence type="predicted"/>
<sequence length="161" mass="17709">MADPLTISGGYAPNPQSVNISGPSCSRILRETDIHHVASPSCDFNLQVEAKEGGNDLGDSCSFGELAVAMAANPNPHVGEDLRPDDYDKELAFIEGIPNWSRGRHQSATIVKNTNSNAEEKEIVIVFYATNIKIEADLNSMLRQPKDFKVIDHEGSTQWRR</sequence>
<gene>
    <name evidence="1" type="ORF">PIB30_033459</name>
</gene>
<reference evidence="1 2" key="1">
    <citation type="journal article" date="2023" name="Plants (Basel)">
        <title>Bridging the Gap: Combining Genomics and Transcriptomics Approaches to Understand Stylosanthes scabra, an Orphan Legume from the Brazilian Caatinga.</title>
        <authorList>
            <person name="Ferreira-Neto J.R.C."/>
            <person name="da Silva M.D."/>
            <person name="Binneck E."/>
            <person name="de Melo N.F."/>
            <person name="da Silva R.H."/>
            <person name="de Melo A.L.T.M."/>
            <person name="Pandolfi V."/>
            <person name="Bustamante F.O."/>
            <person name="Brasileiro-Vidal A.C."/>
            <person name="Benko-Iseppon A.M."/>
        </authorList>
    </citation>
    <scope>NUCLEOTIDE SEQUENCE [LARGE SCALE GENOMIC DNA]</scope>
    <source>
        <tissue evidence="1">Leaves</tissue>
    </source>
</reference>
<accession>A0ABU6VEP8</accession>
<evidence type="ECO:0000313" key="1">
    <source>
        <dbReference type="EMBL" id="MED6170693.1"/>
    </source>
</evidence>
<comment type="caution">
    <text evidence="1">The sequence shown here is derived from an EMBL/GenBank/DDBJ whole genome shotgun (WGS) entry which is preliminary data.</text>
</comment>
<dbReference type="Proteomes" id="UP001341840">
    <property type="component" value="Unassembled WGS sequence"/>
</dbReference>
<evidence type="ECO:0000313" key="2">
    <source>
        <dbReference type="Proteomes" id="UP001341840"/>
    </source>
</evidence>
<protein>
    <submittedName>
        <fullName evidence="1">Uncharacterized protein</fullName>
    </submittedName>
</protein>
<dbReference type="EMBL" id="JASCZI010151186">
    <property type="protein sequence ID" value="MED6170693.1"/>
    <property type="molecule type" value="Genomic_DNA"/>
</dbReference>